<dbReference type="PROSITE" id="PS51900">
    <property type="entry name" value="CB"/>
    <property type="match status" value="1"/>
</dbReference>
<evidence type="ECO:0000256" key="5">
    <source>
        <dbReference type="ARBA" id="ARBA00023172"/>
    </source>
</evidence>
<dbReference type="InterPro" id="IPR050090">
    <property type="entry name" value="Tyrosine_recombinase_XerCD"/>
</dbReference>
<dbReference type="PANTHER" id="PTHR30349:SF64">
    <property type="entry name" value="PROPHAGE INTEGRASE INTD-RELATED"/>
    <property type="match status" value="1"/>
</dbReference>
<dbReference type="Pfam" id="PF14657">
    <property type="entry name" value="Arm-DNA-bind_4"/>
    <property type="match status" value="1"/>
</dbReference>
<dbReference type="CDD" id="cd01189">
    <property type="entry name" value="INT_ICEBs1_C_like"/>
    <property type="match status" value="1"/>
</dbReference>
<evidence type="ECO:0000259" key="8">
    <source>
        <dbReference type="PROSITE" id="PS51900"/>
    </source>
</evidence>
<evidence type="ECO:0000256" key="2">
    <source>
        <dbReference type="ARBA" id="ARBA00008857"/>
    </source>
</evidence>
<evidence type="ECO:0000256" key="6">
    <source>
        <dbReference type="PROSITE-ProRule" id="PRU01248"/>
    </source>
</evidence>
<keyword evidence="3" id="KW-0229">DNA integration</keyword>
<dbReference type="Proteomes" id="UP000658131">
    <property type="component" value="Unassembled WGS sequence"/>
</dbReference>
<keyword evidence="4 6" id="KW-0238">DNA-binding</keyword>
<proteinExistence type="inferred from homology"/>
<evidence type="ECO:0000256" key="4">
    <source>
        <dbReference type="ARBA" id="ARBA00023125"/>
    </source>
</evidence>
<dbReference type="Pfam" id="PF14659">
    <property type="entry name" value="Phage_int_SAM_3"/>
    <property type="match status" value="1"/>
</dbReference>
<feature type="domain" description="Core-binding (CB)" evidence="8">
    <location>
        <begin position="56"/>
        <end position="144"/>
    </location>
</feature>
<dbReference type="Gene3D" id="1.10.150.130">
    <property type="match status" value="1"/>
</dbReference>
<dbReference type="PROSITE" id="PS51898">
    <property type="entry name" value="TYR_RECOMBINASE"/>
    <property type="match status" value="1"/>
</dbReference>
<sequence>MSVYKNADSGTWYAMCWFTDWKGKRKQKCKRGFATKKEAQAWEREFLMQKQSDVTMSFESFVSLYEKDVKPKLKLNTWLTKESIIQKKILPYFKKRKLSEITAKDVIDWQNEIRSLTDSKGKPYSTTYLKTVHNQLSALFNHAIKYYGLQSNPAAKAGNMGSEERKEMLFWTKAEYLKFADAMMDKPISYYAFEMLYWCGIREGELLALSASDFDFTNSTVTISKSYQRLKGQDVITTPKTKKSNRVIKMPQFLCEEMQDYIKMFYSAEDDERIFPISKHYLHSEMDRGCKETGVKRIRIHDLRHSHISLLIDMGFTALAIADRVGHESIDITYRYAHLFPTRQTEMAEKLNFERIEEGA</sequence>
<reference evidence="9 10" key="1">
    <citation type="submission" date="2020-08" db="EMBL/GenBank/DDBJ databases">
        <title>Genome public.</title>
        <authorList>
            <person name="Liu C."/>
            <person name="Sun Q."/>
        </authorList>
    </citation>
    <scope>NUCLEOTIDE SEQUENCE [LARGE SCALE GENOMIC DNA]</scope>
    <source>
        <strain evidence="9 10">BX1</strain>
    </source>
</reference>
<dbReference type="InterPro" id="IPR002104">
    <property type="entry name" value="Integrase_catalytic"/>
</dbReference>
<dbReference type="SUPFAM" id="SSF56349">
    <property type="entry name" value="DNA breaking-rejoining enzymes"/>
    <property type="match status" value="1"/>
</dbReference>
<accession>A0ABR7NFK2</accession>
<gene>
    <name evidence="9" type="ORF">H8717_02045</name>
</gene>
<comment type="caution">
    <text evidence="9">The sequence shown here is derived from an EMBL/GenBank/DDBJ whole genome shotgun (WGS) entry which is preliminary data.</text>
</comment>
<evidence type="ECO:0000259" key="7">
    <source>
        <dbReference type="PROSITE" id="PS51898"/>
    </source>
</evidence>
<dbReference type="EMBL" id="JACRTB010000003">
    <property type="protein sequence ID" value="MBC8575193.1"/>
    <property type="molecule type" value="Genomic_DNA"/>
</dbReference>
<dbReference type="InterPro" id="IPR044068">
    <property type="entry name" value="CB"/>
</dbReference>
<dbReference type="InterPro" id="IPR004107">
    <property type="entry name" value="Integrase_SAM-like_N"/>
</dbReference>
<evidence type="ECO:0000313" key="10">
    <source>
        <dbReference type="Proteomes" id="UP000658131"/>
    </source>
</evidence>
<evidence type="ECO:0000256" key="1">
    <source>
        <dbReference type="ARBA" id="ARBA00003283"/>
    </source>
</evidence>
<comment type="similarity">
    <text evidence="2">Belongs to the 'phage' integrase family.</text>
</comment>
<protein>
    <submittedName>
        <fullName evidence="9">Site-specific integrase</fullName>
    </submittedName>
</protein>
<evidence type="ECO:0000313" key="9">
    <source>
        <dbReference type="EMBL" id="MBC8575193.1"/>
    </source>
</evidence>
<keyword evidence="10" id="KW-1185">Reference proteome</keyword>
<name>A0ABR7NFK2_9FIRM</name>
<dbReference type="InterPro" id="IPR011010">
    <property type="entry name" value="DNA_brk_join_enz"/>
</dbReference>
<dbReference type="PANTHER" id="PTHR30349">
    <property type="entry name" value="PHAGE INTEGRASE-RELATED"/>
    <property type="match status" value="1"/>
</dbReference>
<dbReference type="InterPro" id="IPR010998">
    <property type="entry name" value="Integrase_recombinase_N"/>
</dbReference>
<dbReference type="RefSeq" id="WP_262398850.1">
    <property type="nucleotide sequence ID" value="NZ_JACRTB010000003.1"/>
</dbReference>
<dbReference type="InterPro" id="IPR013762">
    <property type="entry name" value="Integrase-like_cat_sf"/>
</dbReference>
<comment type="function">
    <text evidence="1">Site-specific tyrosine recombinase, which acts by catalyzing the cutting and rejoining of the recombining DNA molecules.</text>
</comment>
<dbReference type="Gene3D" id="1.10.443.10">
    <property type="entry name" value="Intergrase catalytic core"/>
    <property type="match status" value="1"/>
</dbReference>
<dbReference type="Pfam" id="PF00589">
    <property type="entry name" value="Phage_integrase"/>
    <property type="match status" value="1"/>
</dbReference>
<organism evidence="9 10">
    <name type="scientific">Yanshouia hominis</name>
    <dbReference type="NCBI Taxonomy" id="2763673"/>
    <lineage>
        <taxon>Bacteria</taxon>
        <taxon>Bacillati</taxon>
        <taxon>Bacillota</taxon>
        <taxon>Clostridia</taxon>
        <taxon>Eubacteriales</taxon>
        <taxon>Oscillospiraceae</taxon>
        <taxon>Yanshouia</taxon>
    </lineage>
</organism>
<keyword evidence="5" id="KW-0233">DNA recombination</keyword>
<dbReference type="InterPro" id="IPR028259">
    <property type="entry name" value="AP2-like_int_N"/>
</dbReference>
<evidence type="ECO:0000256" key="3">
    <source>
        <dbReference type="ARBA" id="ARBA00022908"/>
    </source>
</evidence>
<feature type="domain" description="Tyr recombinase" evidence="7">
    <location>
        <begin position="166"/>
        <end position="349"/>
    </location>
</feature>